<dbReference type="GO" id="GO:0042602">
    <property type="term" value="F:riboflavin reductase (NADPH) activity"/>
    <property type="evidence" value="ECO:0007669"/>
    <property type="project" value="TreeGrafter"/>
</dbReference>
<dbReference type="InterPro" id="IPR050268">
    <property type="entry name" value="NADH-dep_flavin_reductase"/>
</dbReference>
<name>A0A1G8K9Y3_9RHOB</name>
<reference evidence="5" key="1">
    <citation type="submission" date="2016-10" db="EMBL/GenBank/DDBJ databases">
        <authorList>
            <person name="Varghese N."/>
            <person name="Submissions S."/>
        </authorList>
    </citation>
    <scope>NUCLEOTIDE SEQUENCE [LARGE SCALE GENOMIC DNA]</scope>
    <source>
        <strain evidence="5">DSM 26424</strain>
    </source>
</reference>
<dbReference type="STRING" id="555512.SAMN04487993_1004112"/>
<dbReference type="GO" id="GO:0004497">
    <property type="term" value="F:monooxygenase activity"/>
    <property type="evidence" value="ECO:0007669"/>
    <property type="project" value="UniProtKB-KW"/>
</dbReference>
<dbReference type="InterPro" id="IPR036390">
    <property type="entry name" value="WH_DNA-bd_sf"/>
</dbReference>
<dbReference type="SMART" id="SM00903">
    <property type="entry name" value="Flavin_Reduct"/>
    <property type="match status" value="1"/>
</dbReference>
<dbReference type="Proteomes" id="UP000199093">
    <property type="component" value="Unassembled WGS sequence"/>
</dbReference>
<keyword evidence="5" id="KW-1185">Reference proteome</keyword>
<keyword evidence="2" id="KW-0560">Oxidoreductase</keyword>
<sequence>MADPQATPQRALRDAMGSFATGVTIVTTRSAAGEDIGRTANSFSSVSLDPPMILWSLARSSSSHAAFAEARHFAVHVLAADQDELSGRFAGKSADRFAGLETERGAEGIPLLRHCAARFECRTVYRYDGGDHVIFVGEVTGFQRSDAAPLLFHGGRYGRLVRQRATPAAPERPETLGAGNLAWLLSRSFHELRAASAEARAKLDLTDPHYAVLTLLGHRDGLPLAHVLPLASQRGAEVGRCDCAALAERGLVRMDPQPDAPDPALHLTEAGRDTLIRVVAAIRAAEADLLGRLAEEDARVLLDLLGALARSDSRGWPPALPA</sequence>
<dbReference type="AlphaFoldDB" id="A0A1G8K9Y3"/>
<dbReference type="Gene3D" id="1.10.10.10">
    <property type="entry name" value="Winged helix-like DNA-binding domain superfamily/Winged helix DNA-binding domain"/>
    <property type="match status" value="1"/>
</dbReference>
<feature type="domain" description="Flavin reductase like" evidence="3">
    <location>
        <begin position="16"/>
        <end position="159"/>
    </location>
</feature>
<evidence type="ECO:0000256" key="2">
    <source>
        <dbReference type="ARBA" id="ARBA00023002"/>
    </source>
</evidence>
<gene>
    <name evidence="4" type="ORF">SAMN04487993_1004112</name>
</gene>
<evidence type="ECO:0000259" key="3">
    <source>
        <dbReference type="SMART" id="SM00903"/>
    </source>
</evidence>
<dbReference type="SUPFAM" id="SSF46785">
    <property type="entry name" value="Winged helix' DNA-binding domain"/>
    <property type="match status" value="1"/>
</dbReference>
<dbReference type="RefSeq" id="WP_165616743.1">
    <property type="nucleotide sequence ID" value="NZ_FNEJ01000004.1"/>
</dbReference>
<dbReference type="Gene3D" id="2.30.110.10">
    <property type="entry name" value="Electron Transport, Fmn-binding Protein, Chain A"/>
    <property type="match status" value="1"/>
</dbReference>
<proteinExistence type="inferred from homology"/>
<accession>A0A1G8K9Y3</accession>
<evidence type="ECO:0000313" key="5">
    <source>
        <dbReference type="Proteomes" id="UP000199093"/>
    </source>
</evidence>
<dbReference type="InterPro" id="IPR012349">
    <property type="entry name" value="Split_barrel_FMN-bd"/>
</dbReference>
<evidence type="ECO:0000313" key="4">
    <source>
        <dbReference type="EMBL" id="SDI40177.1"/>
    </source>
</evidence>
<keyword evidence="4" id="KW-0503">Monooxygenase</keyword>
<dbReference type="InterPro" id="IPR002563">
    <property type="entry name" value="Flavin_Rdtase-like_dom"/>
</dbReference>
<dbReference type="SUPFAM" id="SSF50475">
    <property type="entry name" value="FMN-binding split barrel"/>
    <property type="match status" value="1"/>
</dbReference>
<organism evidence="4 5">
    <name type="scientific">Salipiger marinus</name>
    <dbReference type="NCBI Taxonomy" id="555512"/>
    <lineage>
        <taxon>Bacteria</taxon>
        <taxon>Pseudomonadati</taxon>
        <taxon>Pseudomonadota</taxon>
        <taxon>Alphaproteobacteria</taxon>
        <taxon>Rhodobacterales</taxon>
        <taxon>Roseobacteraceae</taxon>
        <taxon>Salipiger</taxon>
    </lineage>
</organism>
<dbReference type="InterPro" id="IPR036388">
    <property type="entry name" value="WH-like_DNA-bd_sf"/>
</dbReference>
<dbReference type="GO" id="GO:0010181">
    <property type="term" value="F:FMN binding"/>
    <property type="evidence" value="ECO:0007669"/>
    <property type="project" value="InterPro"/>
</dbReference>
<dbReference type="Pfam" id="PF01613">
    <property type="entry name" value="Flavin_Reduct"/>
    <property type="match status" value="1"/>
</dbReference>
<evidence type="ECO:0000256" key="1">
    <source>
        <dbReference type="ARBA" id="ARBA00008898"/>
    </source>
</evidence>
<protein>
    <submittedName>
        <fullName evidence="4">3-hydroxy-9,10-secoandrosta-1,3,5(10)-triene-9,17-dione monooxygenase reductase component</fullName>
    </submittedName>
</protein>
<dbReference type="EMBL" id="FNEJ01000004">
    <property type="protein sequence ID" value="SDI40177.1"/>
    <property type="molecule type" value="Genomic_DNA"/>
</dbReference>
<dbReference type="PANTHER" id="PTHR30466:SF11">
    <property type="entry name" value="FLAVIN-DEPENDENT MONOOXYGENASE, REDUCTASE SUBUNIT HSAB"/>
    <property type="match status" value="1"/>
</dbReference>
<comment type="similarity">
    <text evidence="1">Belongs to the non-flavoprotein flavin reductase family.</text>
</comment>
<dbReference type="PANTHER" id="PTHR30466">
    <property type="entry name" value="FLAVIN REDUCTASE"/>
    <property type="match status" value="1"/>
</dbReference>